<evidence type="ECO:0000313" key="9">
    <source>
        <dbReference type="EMBL" id="RMY14827.1"/>
    </source>
</evidence>
<feature type="domain" description="Rhodopsin" evidence="8">
    <location>
        <begin position="29"/>
        <end position="291"/>
    </location>
</feature>
<comment type="caution">
    <text evidence="9">The sequence shown here is derived from an EMBL/GenBank/DDBJ whole genome shotgun (WGS) entry which is preliminary data.</text>
</comment>
<dbReference type="PANTHER" id="PTHR33048">
    <property type="entry name" value="PTH11-LIKE INTEGRAL MEMBRANE PROTEIN (AFU_ORTHOLOGUE AFUA_5G11245)"/>
    <property type="match status" value="1"/>
</dbReference>
<dbReference type="VEuPathDB" id="FungiDB:BTJ68_00933"/>
<name>A0A3M6ZI31_HORWE</name>
<sequence>MAGGYTNQGKSAMAATAFVCFLATFSTVVRFFNRHQNRRRPQKDDWCMLLGLICSFSMTILVYIQVSWAYRLNAPAANAQKFQDFLLINYIVEIFVRSTPSAAPRCIWCLADEAICQYTSSHALIKFAIVFFFLDVFGTKVWIRRTCYGVLAFMAAWWIAFELGGIFQCSPVAGAWVLAVRNRPDTKCIRLPVFFIGQRATNLLTDLVLLAIPVIAVSKLQASMAKKCSLIFAFSLGGVACFACAYTLGLTVPMMGRLVSFNDSRSFVWTVVELELGIVCANLPFCYPYVVRAVPKPFKARVANTVAKLDRTHGDSSQRRRKQYTGSRGGSFGGRDDTVVMHTIGRQSMGSEEEILDRDNRKIYVTQEFTVEDDVSQAGRDSRPDSTNIHLRSSSMHEAKYSGSA</sequence>
<feature type="transmembrane region" description="Helical" evidence="7">
    <location>
        <begin position="12"/>
        <end position="33"/>
    </location>
</feature>
<feature type="transmembrane region" description="Helical" evidence="7">
    <location>
        <begin position="199"/>
        <end position="218"/>
    </location>
</feature>
<feature type="compositionally biased region" description="Basic and acidic residues" evidence="6">
    <location>
        <begin position="309"/>
        <end position="318"/>
    </location>
</feature>
<dbReference type="AlphaFoldDB" id="A0A3M6ZI31"/>
<evidence type="ECO:0000256" key="4">
    <source>
        <dbReference type="ARBA" id="ARBA00023136"/>
    </source>
</evidence>
<feature type="region of interest" description="Disordered" evidence="6">
    <location>
        <begin position="309"/>
        <end position="337"/>
    </location>
</feature>
<evidence type="ECO:0000256" key="7">
    <source>
        <dbReference type="SAM" id="Phobius"/>
    </source>
</evidence>
<organism evidence="9 10">
    <name type="scientific">Hortaea werneckii</name>
    <name type="common">Black yeast</name>
    <name type="synonym">Cladosporium werneckii</name>
    <dbReference type="NCBI Taxonomy" id="91943"/>
    <lineage>
        <taxon>Eukaryota</taxon>
        <taxon>Fungi</taxon>
        <taxon>Dikarya</taxon>
        <taxon>Ascomycota</taxon>
        <taxon>Pezizomycotina</taxon>
        <taxon>Dothideomycetes</taxon>
        <taxon>Dothideomycetidae</taxon>
        <taxon>Mycosphaerellales</taxon>
        <taxon>Teratosphaeriaceae</taxon>
        <taxon>Hortaea</taxon>
    </lineage>
</organism>
<keyword evidence="4 7" id="KW-0472">Membrane</keyword>
<feature type="region of interest" description="Disordered" evidence="6">
    <location>
        <begin position="373"/>
        <end position="405"/>
    </location>
</feature>
<dbReference type="GO" id="GO:0016020">
    <property type="term" value="C:membrane"/>
    <property type="evidence" value="ECO:0007669"/>
    <property type="project" value="UniProtKB-SubCell"/>
</dbReference>
<gene>
    <name evidence="9" type="ORF">D0868_01230</name>
</gene>
<feature type="transmembrane region" description="Helical" evidence="7">
    <location>
        <begin position="267"/>
        <end position="291"/>
    </location>
</feature>
<evidence type="ECO:0000256" key="2">
    <source>
        <dbReference type="ARBA" id="ARBA00022692"/>
    </source>
</evidence>
<dbReference type="Pfam" id="PF20684">
    <property type="entry name" value="Fung_rhodopsin"/>
    <property type="match status" value="1"/>
</dbReference>
<reference evidence="9 10" key="1">
    <citation type="journal article" date="2018" name="BMC Genomics">
        <title>Genomic evidence for intraspecific hybridization in a clonal and extremely halotolerant yeast.</title>
        <authorList>
            <person name="Gostincar C."/>
            <person name="Stajich J.E."/>
            <person name="Zupancic J."/>
            <person name="Zalar P."/>
            <person name="Gunde-Cimerman N."/>
        </authorList>
    </citation>
    <scope>NUCLEOTIDE SEQUENCE [LARGE SCALE GENOMIC DNA]</scope>
    <source>
        <strain evidence="9 10">EXF-6654</strain>
    </source>
</reference>
<dbReference type="InterPro" id="IPR052337">
    <property type="entry name" value="SAT4-like"/>
</dbReference>
<accession>A0A3M6ZI31</accession>
<evidence type="ECO:0000256" key="5">
    <source>
        <dbReference type="ARBA" id="ARBA00038359"/>
    </source>
</evidence>
<evidence type="ECO:0000256" key="6">
    <source>
        <dbReference type="SAM" id="MobiDB-lite"/>
    </source>
</evidence>
<dbReference type="PANTHER" id="PTHR33048:SF47">
    <property type="entry name" value="INTEGRAL MEMBRANE PROTEIN-RELATED"/>
    <property type="match status" value="1"/>
</dbReference>
<evidence type="ECO:0000259" key="8">
    <source>
        <dbReference type="Pfam" id="PF20684"/>
    </source>
</evidence>
<feature type="transmembrane region" description="Helical" evidence="7">
    <location>
        <begin position="123"/>
        <end position="143"/>
    </location>
</feature>
<feature type="compositionally biased region" description="Polar residues" evidence="6">
    <location>
        <begin position="385"/>
        <end position="394"/>
    </location>
</feature>
<dbReference type="EMBL" id="QWIK01000054">
    <property type="protein sequence ID" value="RMY14827.1"/>
    <property type="molecule type" value="Genomic_DNA"/>
</dbReference>
<keyword evidence="2 7" id="KW-0812">Transmembrane</keyword>
<dbReference type="Proteomes" id="UP000282582">
    <property type="component" value="Unassembled WGS sequence"/>
</dbReference>
<feature type="transmembrane region" description="Helical" evidence="7">
    <location>
        <begin position="230"/>
        <end position="255"/>
    </location>
</feature>
<comment type="subcellular location">
    <subcellularLocation>
        <location evidence="1">Membrane</location>
        <topology evidence="1">Multi-pass membrane protein</topology>
    </subcellularLocation>
</comment>
<evidence type="ECO:0000256" key="3">
    <source>
        <dbReference type="ARBA" id="ARBA00022989"/>
    </source>
</evidence>
<feature type="transmembrane region" description="Helical" evidence="7">
    <location>
        <begin position="45"/>
        <end position="66"/>
    </location>
</feature>
<feature type="transmembrane region" description="Helical" evidence="7">
    <location>
        <begin position="155"/>
        <end position="179"/>
    </location>
</feature>
<protein>
    <recommendedName>
        <fullName evidence="8">Rhodopsin domain-containing protein</fullName>
    </recommendedName>
</protein>
<proteinExistence type="inferred from homology"/>
<keyword evidence="3 7" id="KW-1133">Transmembrane helix</keyword>
<dbReference type="InterPro" id="IPR049326">
    <property type="entry name" value="Rhodopsin_dom_fungi"/>
</dbReference>
<comment type="similarity">
    <text evidence="5">Belongs to the SAT4 family.</text>
</comment>
<feature type="compositionally biased region" description="Basic and acidic residues" evidence="6">
    <location>
        <begin position="395"/>
        <end position="405"/>
    </location>
</feature>
<evidence type="ECO:0000313" key="10">
    <source>
        <dbReference type="Proteomes" id="UP000282582"/>
    </source>
</evidence>
<evidence type="ECO:0000256" key="1">
    <source>
        <dbReference type="ARBA" id="ARBA00004141"/>
    </source>
</evidence>